<evidence type="ECO:0000313" key="1">
    <source>
        <dbReference type="EMBL" id="AIE86149.1"/>
    </source>
</evidence>
<evidence type="ECO:0000313" key="2">
    <source>
        <dbReference type="Proteomes" id="UP000027982"/>
    </source>
</evidence>
<organism evidence="1 2">
    <name type="scientific">Fimbriimonas ginsengisoli Gsoil 348</name>
    <dbReference type="NCBI Taxonomy" id="661478"/>
    <lineage>
        <taxon>Bacteria</taxon>
        <taxon>Bacillati</taxon>
        <taxon>Armatimonadota</taxon>
        <taxon>Fimbriimonadia</taxon>
        <taxon>Fimbriimonadales</taxon>
        <taxon>Fimbriimonadaceae</taxon>
        <taxon>Fimbriimonas</taxon>
    </lineage>
</organism>
<dbReference type="STRING" id="661478.OP10G_2781"/>
<proteinExistence type="predicted"/>
<sequence>MAAGSRRLWAYLAAAGLCLLTLAVLYPLQDYGPESAIRRFHVAISHDDGVELQRVTAQPIQSENVQWLARQVQGLMKAGARYQLLRMQRWPTQVRAAIVYTSPSDERFPMIWVVEKRGRIWRVDADKTVTIMRDSLGIRLRRP</sequence>
<dbReference type="OrthoDB" id="9812545at2"/>
<gene>
    <name evidence="1" type="ORF">OP10G_2781</name>
</gene>
<dbReference type="EMBL" id="CP007139">
    <property type="protein sequence ID" value="AIE86149.1"/>
    <property type="molecule type" value="Genomic_DNA"/>
</dbReference>
<keyword evidence="2" id="KW-1185">Reference proteome</keyword>
<protein>
    <submittedName>
        <fullName evidence="1">Uncharacterized protein</fullName>
    </submittedName>
</protein>
<reference evidence="1 2" key="1">
    <citation type="journal article" date="2014" name="PLoS ONE">
        <title>The first complete genome sequence of the class fimbriimonadia in the phylum armatimonadetes.</title>
        <authorList>
            <person name="Hu Z.Y."/>
            <person name="Wang Y.Z."/>
            <person name="Im W.T."/>
            <person name="Wang S.Y."/>
            <person name="Zhao G.P."/>
            <person name="Zheng H.J."/>
            <person name="Quan Z.X."/>
        </authorList>
    </citation>
    <scope>NUCLEOTIDE SEQUENCE [LARGE SCALE GENOMIC DNA]</scope>
    <source>
        <strain evidence="1">Gsoil 348</strain>
    </source>
</reference>
<name>A0A068NX15_FIMGI</name>
<dbReference type="Proteomes" id="UP000027982">
    <property type="component" value="Chromosome"/>
</dbReference>
<dbReference type="KEGG" id="fgi:OP10G_2781"/>
<dbReference type="RefSeq" id="WP_025225308.1">
    <property type="nucleotide sequence ID" value="NZ_CP007139.1"/>
</dbReference>
<accession>A0A068NX15</accession>
<dbReference type="HOGENOM" id="CLU_1803300_0_0_0"/>
<dbReference type="AlphaFoldDB" id="A0A068NX15"/>